<dbReference type="Proteomes" id="UP000214720">
    <property type="component" value="Unassembled WGS sequence"/>
</dbReference>
<reference evidence="2" key="1">
    <citation type="submission" date="2017-01" db="EMBL/GenBank/DDBJ databases">
        <title>Genome Analysis of Deinococcus marmoris KOPRI26562.</title>
        <authorList>
            <person name="Kim J.H."/>
            <person name="Oh H.-M."/>
        </authorList>
    </citation>
    <scope>NUCLEOTIDE SEQUENCE [LARGE SCALE GENOMIC DNA]</scope>
    <source>
        <strain evidence="2">PAMC 26633</strain>
    </source>
</reference>
<protein>
    <submittedName>
        <fullName evidence="1">Uncharacterized protein</fullName>
    </submittedName>
</protein>
<evidence type="ECO:0000313" key="1">
    <source>
        <dbReference type="EMBL" id="OXC71711.1"/>
    </source>
</evidence>
<comment type="caution">
    <text evidence="1">The sequence shown here is derived from an EMBL/GenBank/DDBJ whole genome shotgun (WGS) entry which is preliminary data.</text>
</comment>
<dbReference type="AlphaFoldDB" id="A0A226WKJ4"/>
<gene>
    <name evidence="1" type="ORF">BSU04_45510</name>
</gene>
<evidence type="ECO:0000313" key="2">
    <source>
        <dbReference type="Proteomes" id="UP000214720"/>
    </source>
</evidence>
<organism evidence="1 2">
    <name type="scientific">Caballeronia sordidicola</name>
    <name type="common">Burkholderia sordidicola</name>
    <dbReference type="NCBI Taxonomy" id="196367"/>
    <lineage>
        <taxon>Bacteria</taxon>
        <taxon>Pseudomonadati</taxon>
        <taxon>Pseudomonadota</taxon>
        <taxon>Betaproteobacteria</taxon>
        <taxon>Burkholderiales</taxon>
        <taxon>Burkholderiaceae</taxon>
        <taxon>Caballeronia</taxon>
    </lineage>
</organism>
<sequence length="138" mass="15771">MTFRFDATREGFEFDAQALAGHAWSIAQRATIATLQAFYVGIDTWPADAVGVAWEAYSSDIHASPWADTARAGDGWFLTYLYIRQLRPELDFWTLTFTRRHFSAYAESQPWTSNAPLPHWAYPDPVVPREDDIPLTQK</sequence>
<proteinExistence type="predicted"/>
<dbReference type="RefSeq" id="WP_089166338.1">
    <property type="nucleotide sequence ID" value="NZ_MTHB01000299.1"/>
</dbReference>
<dbReference type="EMBL" id="MTHB01000299">
    <property type="protein sequence ID" value="OXC71711.1"/>
    <property type="molecule type" value="Genomic_DNA"/>
</dbReference>
<dbReference type="OrthoDB" id="9134356at2"/>
<name>A0A226WKJ4_CABSO</name>
<accession>A0A226WKJ4</accession>